<keyword evidence="1" id="KW-0732">Signal</keyword>
<protein>
    <recommendedName>
        <fullName evidence="4">PknH-like extracellular domain-containing protein</fullName>
    </recommendedName>
</protein>
<reference evidence="3" key="1">
    <citation type="submission" date="2016-10" db="EMBL/GenBank/DDBJ databases">
        <authorList>
            <person name="Varghese N."/>
            <person name="Submissions S."/>
        </authorList>
    </citation>
    <scope>NUCLEOTIDE SEQUENCE [LARGE SCALE GENOMIC DNA]</scope>
    <source>
        <strain evidence="3">DSM 22017</strain>
    </source>
</reference>
<keyword evidence="3" id="KW-1185">Reference proteome</keyword>
<evidence type="ECO:0000313" key="3">
    <source>
        <dbReference type="Proteomes" id="UP000198742"/>
    </source>
</evidence>
<dbReference type="STRING" id="402596.SAMN04489844_2718"/>
<feature type="chain" id="PRO_5011714137" description="PknH-like extracellular domain-containing protein" evidence="1">
    <location>
        <begin position="27"/>
        <end position="200"/>
    </location>
</feature>
<accession>A0A1H4UBV4</accession>
<evidence type="ECO:0000313" key="2">
    <source>
        <dbReference type="EMBL" id="SEC65704.1"/>
    </source>
</evidence>
<dbReference type="OrthoDB" id="3789882at2"/>
<organism evidence="2 3">
    <name type="scientific">Nocardioides exalbidus</name>
    <dbReference type="NCBI Taxonomy" id="402596"/>
    <lineage>
        <taxon>Bacteria</taxon>
        <taxon>Bacillati</taxon>
        <taxon>Actinomycetota</taxon>
        <taxon>Actinomycetes</taxon>
        <taxon>Propionibacteriales</taxon>
        <taxon>Nocardioidaceae</taxon>
        <taxon>Nocardioides</taxon>
    </lineage>
</organism>
<gene>
    <name evidence="2" type="ORF">SAMN04489844_2718</name>
</gene>
<evidence type="ECO:0008006" key="4">
    <source>
        <dbReference type="Google" id="ProtNLM"/>
    </source>
</evidence>
<dbReference type="RefSeq" id="WP_090969577.1">
    <property type="nucleotide sequence ID" value="NZ_FNRT01000002.1"/>
</dbReference>
<dbReference type="Proteomes" id="UP000198742">
    <property type="component" value="Unassembled WGS sequence"/>
</dbReference>
<sequence length="200" mass="20057">MKRTSLSLAAGIATAVMLVSAPAAQAAVSAKDVPSQADITKAFPELAGGTFSTDKTKQVAVPPKSCGGTAGLQKAKSGSTTTGVSTTGTSVVVAGVAEVKSAAQAKSYLAAYKKYVKKCGTFTEPTTGATVTAKLGKSFKLGDSSLTVVQETTFSGVVSYSTSVLTIVGKRLGTIAVVDDAPVATSSVKKLAKVAAKKMK</sequence>
<dbReference type="EMBL" id="FNRT01000002">
    <property type="protein sequence ID" value="SEC65704.1"/>
    <property type="molecule type" value="Genomic_DNA"/>
</dbReference>
<name>A0A1H4UBV4_9ACTN</name>
<evidence type="ECO:0000256" key="1">
    <source>
        <dbReference type="SAM" id="SignalP"/>
    </source>
</evidence>
<dbReference type="AlphaFoldDB" id="A0A1H4UBV4"/>
<proteinExistence type="predicted"/>
<feature type="signal peptide" evidence="1">
    <location>
        <begin position="1"/>
        <end position="26"/>
    </location>
</feature>